<evidence type="ECO:0000313" key="2">
    <source>
        <dbReference type="EMBL" id="CAK0858493.1"/>
    </source>
</evidence>
<protein>
    <submittedName>
        <fullName evidence="2">Uncharacterized protein</fullName>
    </submittedName>
</protein>
<proteinExistence type="predicted"/>
<keyword evidence="3" id="KW-1185">Reference proteome</keyword>
<dbReference type="Proteomes" id="UP001189429">
    <property type="component" value="Unassembled WGS sequence"/>
</dbReference>
<dbReference type="EMBL" id="CAUYUJ010015822">
    <property type="protein sequence ID" value="CAK0858493.1"/>
    <property type="molecule type" value="Genomic_DNA"/>
</dbReference>
<reference evidence="2" key="1">
    <citation type="submission" date="2023-10" db="EMBL/GenBank/DDBJ databases">
        <authorList>
            <person name="Chen Y."/>
            <person name="Shah S."/>
            <person name="Dougan E. K."/>
            <person name="Thang M."/>
            <person name="Chan C."/>
        </authorList>
    </citation>
    <scope>NUCLEOTIDE SEQUENCE [LARGE SCALE GENOMIC DNA]</scope>
</reference>
<evidence type="ECO:0000256" key="1">
    <source>
        <dbReference type="SAM" id="MobiDB-lite"/>
    </source>
</evidence>
<feature type="region of interest" description="Disordered" evidence="1">
    <location>
        <begin position="93"/>
        <end position="124"/>
    </location>
</feature>
<comment type="caution">
    <text evidence="2">The sequence shown here is derived from an EMBL/GenBank/DDBJ whole genome shotgun (WGS) entry which is preliminary data.</text>
</comment>
<organism evidence="2 3">
    <name type="scientific">Prorocentrum cordatum</name>
    <dbReference type="NCBI Taxonomy" id="2364126"/>
    <lineage>
        <taxon>Eukaryota</taxon>
        <taxon>Sar</taxon>
        <taxon>Alveolata</taxon>
        <taxon>Dinophyceae</taxon>
        <taxon>Prorocentrales</taxon>
        <taxon>Prorocentraceae</taxon>
        <taxon>Prorocentrum</taxon>
    </lineage>
</organism>
<sequence>MRERQSPHSMCPQGTDEGLHERVLLAHPAGPPEVPLPRFAAAAAEALFRGAQQRQCAVAQEGHRPETEQQEHQGPHRAQCWDLLAARTALLEGRPPLRRRGGAKIFQESPSLPKAPEARKSANR</sequence>
<accession>A0ABN9UFZ6</accession>
<feature type="compositionally biased region" description="Basic and acidic residues" evidence="1">
    <location>
        <begin position="61"/>
        <end position="74"/>
    </location>
</feature>
<feature type="region of interest" description="Disordered" evidence="1">
    <location>
        <begin position="57"/>
        <end position="76"/>
    </location>
</feature>
<evidence type="ECO:0000313" key="3">
    <source>
        <dbReference type="Proteomes" id="UP001189429"/>
    </source>
</evidence>
<gene>
    <name evidence="2" type="ORF">PCOR1329_LOCUS48222</name>
</gene>
<name>A0ABN9UFZ6_9DINO</name>